<dbReference type="KEGG" id="fla:SY85_13945"/>
<dbReference type="SUPFAM" id="SSF53597">
    <property type="entry name" value="Dihydrofolate reductase-like"/>
    <property type="match status" value="1"/>
</dbReference>
<evidence type="ECO:0000259" key="4">
    <source>
        <dbReference type="Pfam" id="PF01872"/>
    </source>
</evidence>
<dbReference type="STRING" id="1492898.SY85_13945"/>
<reference evidence="5 6" key="2">
    <citation type="journal article" date="2016" name="Int. J. Syst. Evol. Microbiol.">
        <title>Flavisolibacter tropicus sp. nov., isolated from tropical soil.</title>
        <authorList>
            <person name="Lee J.J."/>
            <person name="Kang M.S."/>
            <person name="Kim G.S."/>
            <person name="Lee C.S."/>
            <person name="Lim S."/>
            <person name="Lee J."/>
            <person name="Roh S.H."/>
            <person name="Kang H."/>
            <person name="Ha J.M."/>
            <person name="Bae S."/>
            <person name="Jung H.Y."/>
            <person name="Kim M.K."/>
        </authorList>
    </citation>
    <scope>NUCLEOTIDE SEQUENCE [LARGE SCALE GENOMIC DNA]</scope>
    <source>
        <strain evidence="5 6">LCS9</strain>
    </source>
</reference>
<dbReference type="PANTHER" id="PTHR38011">
    <property type="entry name" value="DIHYDROFOLATE REDUCTASE FAMILY PROTEIN (AFU_ORTHOLOGUE AFUA_8G06820)"/>
    <property type="match status" value="1"/>
</dbReference>
<evidence type="ECO:0000313" key="6">
    <source>
        <dbReference type="Proteomes" id="UP000077177"/>
    </source>
</evidence>
<dbReference type="Proteomes" id="UP000077177">
    <property type="component" value="Chromosome"/>
</dbReference>
<dbReference type="PANTHER" id="PTHR38011:SF7">
    <property type="entry name" value="2,5-DIAMINO-6-RIBOSYLAMINO-4(3H)-PYRIMIDINONE 5'-PHOSPHATE REDUCTASE"/>
    <property type="match status" value="1"/>
</dbReference>
<dbReference type="OrthoDB" id="9800865at2"/>
<dbReference type="AlphaFoldDB" id="A0A172TXE0"/>
<keyword evidence="3" id="KW-0560">Oxidoreductase</keyword>
<dbReference type="PATRIC" id="fig|1492898.3.peg.3010"/>
<dbReference type="InterPro" id="IPR050765">
    <property type="entry name" value="Riboflavin_Biosynth_HTPR"/>
</dbReference>
<keyword evidence="6" id="KW-1185">Reference proteome</keyword>
<comment type="pathway">
    <text evidence="1">Cofactor biosynthesis; riboflavin biosynthesis.</text>
</comment>
<sequence>MKRPHVICHMMSTIDGRIIVANWGDPERRKAFSAIYEKCHESFDAQAWMVGRVTMEKDFTKGLQPELVKPEKAIAREPFVGDINATSFAIAVDAHGKLGWASNEIGGDHLIEVLTEQVSDDYLHYLRQRGISYIFAGKETLDLVSAVSQLGELFPIQTIMLEGGGHINGSLLNEGLIDELSLLLLPIADGTPNVPTTFEVRDSLQKKAATQLQLSDVQQLQEGVLWLKYQVSH</sequence>
<protein>
    <recommendedName>
        <fullName evidence="4">Bacterial bifunctional deaminase-reductase C-terminal domain-containing protein</fullName>
    </recommendedName>
</protein>
<dbReference type="GO" id="GO:0008703">
    <property type="term" value="F:5-amino-6-(5-phosphoribosylamino)uracil reductase activity"/>
    <property type="evidence" value="ECO:0007669"/>
    <property type="project" value="InterPro"/>
</dbReference>
<gene>
    <name evidence="5" type="ORF">SY85_13945</name>
</gene>
<dbReference type="EMBL" id="CP011390">
    <property type="protein sequence ID" value="ANE51443.1"/>
    <property type="molecule type" value="Genomic_DNA"/>
</dbReference>
<organism evidence="5 6">
    <name type="scientific">Flavisolibacter tropicus</name>
    <dbReference type="NCBI Taxonomy" id="1492898"/>
    <lineage>
        <taxon>Bacteria</taxon>
        <taxon>Pseudomonadati</taxon>
        <taxon>Bacteroidota</taxon>
        <taxon>Chitinophagia</taxon>
        <taxon>Chitinophagales</taxon>
        <taxon>Chitinophagaceae</taxon>
        <taxon>Flavisolibacter</taxon>
    </lineage>
</organism>
<reference evidence="6" key="1">
    <citation type="submission" date="2015-01" db="EMBL/GenBank/DDBJ databases">
        <title>Flavisolibacter sp./LCS9/ whole genome sequencing.</title>
        <authorList>
            <person name="Kim M.K."/>
            <person name="Srinivasan S."/>
            <person name="Lee J.-J."/>
        </authorList>
    </citation>
    <scope>NUCLEOTIDE SEQUENCE [LARGE SCALE GENOMIC DNA]</scope>
    <source>
        <strain evidence="6">LCS9</strain>
    </source>
</reference>
<evidence type="ECO:0000313" key="5">
    <source>
        <dbReference type="EMBL" id="ANE51443.1"/>
    </source>
</evidence>
<accession>A0A172TXE0</accession>
<evidence type="ECO:0000256" key="2">
    <source>
        <dbReference type="ARBA" id="ARBA00022857"/>
    </source>
</evidence>
<dbReference type="GO" id="GO:0009231">
    <property type="term" value="P:riboflavin biosynthetic process"/>
    <property type="evidence" value="ECO:0007669"/>
    <property type="project" value="InterPro"/>
</dbReference>
<feature type="domain" description="Bacterial bifunctional deaminase-reductase C-terminal" evidence="4">
    <location>
        <begin position="4"/>
        <end position="225"/>
    </location>
</feature>
<keyword evidence="2" id="KW-0521">NADP</keyword>
<name>A0A172TXE0_9BACT</name>
<dbReference type="InterPro" id="IPR002734">
    <property type="entry name" value="RibDG_C"/>
</dbReference>
<dbReference type="InterPro" id="IPR024072">
    <property type="entry name" value="DHFR-like_dom_sf"/>
</dbReference>
<evidence type="ECO:0000256" key="1">
    <source>
        <dbReference type="ARBA" id="ARBA00005104"/>
    </source>
</evidence>
<dbReference type="Pfam" id="PF01872">
    <property type="entry name" value="RibD_C"/>
    <property type="match status" value="1"/>
</dbReference>
<dbReference type="RefSeq" id="WP_066405478.1">
    <property type="nucleotide sequence ID" value="NZ_CP011390.1"/>
</dbReference>
<proteinExistence type="predicted"/>
<dbReference type="Gene3D" id="3.40.430.10">
    <property type="entry name" value="Dihydrofolate Reductase, subunit A"/>
    <property type="match status" value="1"/>
</dbReference>
<evidence type="ECO:0000256" key="3">
    <source>
        <dbReference type="ARBA" id="ARBA00023002"/>
    </source>
</evidence>